<feature type="region of interest" description="Disordered" evidence="1">
    <location>
        <begin position="749"/>
        <end position="1051"/>
    </location>
</feature>
<name>A0A3M2SF39_9HYPO</name>
<feature type="compositionally biased region" description="Polar residues" evidence="1">
    <location>
        <begin position="811"/>
        <end position="820"/>
    </location>
</feature>
<dbReference type="SMART" id="SM00220">
    <property type="entry name" value="S_TKc"/>
    <property type="match status" value="1"/>
</dbReference>
<dbReference type="PANTHER" id="PTHR24359:SF1">
    <property type="entry name" value="INHIBITOR OF NUCLEAR FACTOR KAPPA-B KINASE EPSILON SUBUNIT HOMOLOG 1-RELATED"/>
    <property type="match status" value="1"/>
</dbReference>
<dbReference type="STRING" id="2010991.A0A3M2SF39"/>
<feature type="compositionally biased region" description="Basic and acidic residues" evidence="1">
    <location>
        <begin position="829"/>
        <end position="838"/>
    </location>
</feature>
<dbReference type="PANTHER" id="PTHR24359">
    <property type="entry name" value="SERINE/THREONINE-PROTEIN KINASE SBK1"/>
    <property type="match status" value="1"/>
</dbReference>
<evidence type="ECO:0000256" key="1">
    <source>
        <dbReference type="SAM" id="MobiDB-lite"/>
    </source>
</evidence>
<feature type="compositionally biased region" description="Basic and acidic residues" evidence="1">
    <location>
        <begin position="773"/>
        <end position="782"/>
    </location>
</feature>
<feature type="domain" description="Protein kinase" evidence="2">
    <location>
        <begin position="396"/>
        <end position="711"/>
    </location>
</feature>
<reference evidence="3 4" key="1">
    <citation type="submission" date="2017-06" db="EMBL/GenBank/DDBJ databases">
        <title>Comparative genomic analysis of Ambrosia Fusariam Clade fungi.</title>
        <authorList>
            <person name="Stajich J.E."/>
            <person name="Carrillo J."/>
            <person name="Kijimoto T."/>
            <person name="Eskalen A."/>
            <person name="O'Donnell K."/>
            <person name="Kasson M."/>
        </authorList>
    </citation>
    <scope>NUCLEOTIDE SEQUENCE [LARGE SCALE GENOMIC DNA]</scope>
    <source>
        <strain evidence="3">UCR3666</strain>
    </source>
</reference>
<gene>
    <name evidence="3" type="ORF">CDV36_004096</name>
</gene>
<dbReference type="InterPro" id="IPR000719">
    <property type="entry name" value="Prot_kinase_dom"/>
</dbReference>
<evidence type="ECO:0000313" key="3">
    <source>
        <dbReference type="EMBL" id="RMJ16177.1"/>
    </source>
</evidence>
<keyword evidence="4" id="KW-1185">Reference proteome</keyword>
<dbReference type="GO" id="GO:0005524">
    <property type="term" value="F:ATP binding"/>
    <property type="evidence" value="ECO:0007669"/>
    <property type="project" value="InterPro"/>
</dbReference>
<sequence>MPGNGYVEAIVRNVIQNNNEASGVPLDDDTISEIQSTTSNRTRALHALSYLDNDIRRPAVVVDHPITDEPNKRVNNEAFRHNAALLSPGRPKPPAFTLSDSGLSEVSQLVFCSIESVSDRGNALHMTWEQLQSKDYNYHTPSGHPTSNHSSQESPGEDMNGLDEDGLEYPTLSTPVNGVAMQSASDSEHVNGATVQSAGDLENVDSIKNRICSSLELSAFDSKDYLPLDQLCEILSPSVVRQILLQHFDESKASEYECEILGTKCQGGVPLSPPKRRRIFAILVSIKQVKRLPRFIEEGVDDRALPLHFTRIEKKPVIRRVSYMPHPTDETCDEPDCPCHNPHRTDELILKEFDVWPSETAQDFALWQPIIHVPFLKFPGDKIYFYDIHQDSTLPFEKYDLQETGGYGSVRKVTIHPSHFNRCVNSKDEQPICFAVKKPHVPNVSDYLQEIDPFDKLGIENKDSLSNHLIPLQLTFRHGRDYYLMFPWADGNLKQFWGQRKAKPEEPEEVRWFMAQCSGIARGLRKIHHLSTELSQKTVNLVNAKQMILGDKEWGRHGDIKPENILWFGNCEDKRDHLVISDFGLTRFNSAHSRSKVQQDQIQGFSGTYRPPDLHLEDQPISQNYDVWSLGCVFLEFVSWFLLGYEQVVDVFTRERMNEGQKGDFREDTFFTFENGPLITPRKAKLKDSVVKWIENLHKAPNCSEPLHALLDLIQFTMLLPNAKERWKCCWIDLELRKLDLNCNNSILYTQETPGGPNPNRYAEPPNKHRKAKESPEPHSQEPADNPSQDEAKQSPPQTPSSSPTKRKTTVRMSPSTGVRSSIQEESEKEIQPDHMDDTLDVLSGSQTSRMSLSISDKTARRLRGTETPPIGLDPVQESIEHQLDGYGSQFDGILDVPSRYGTPQEAFSDLTDDDALNEPITDNTKTHAESPNKGPKEGPKEKPKEDSKEECKDEPKEELKEDPKEILDEGPKEELTEEPKEDLKQGLKEEVKEEPNKELPGPKPNNDRPSSQTARAEVVSEPLGPVGPPDVGQHLATDAAPTITRRPSMWRRARKRLRSWRGAAREQLDKAFG</sequence>
<dbReference type="OrthoDB" id="1046782at2759"/>
<evidence type="ECO:0000313" key="4">
    <source>
        <dbReference type="Proteomes" id="UP000277212"/>
    </source>
</evidence>
<dbReference type="SUPFAM" id="SSF56112">
    <property type="entry name" value="Protein kinase-like (PK-like)"/>
    <property type="match status" value="1"/>
</dbReference>
<accession>A0A3M2SF39</accession>
<proteinExistence type="predicted"/>
<dbReference type="Pfam" id="PF00069">
    <property type="entry name" value="Pkinase"/>
    <property type="match status" value="1"/>
</dbReference>
<dbReference type="CDD" id="cd00180">
    <property type="entry name" value="PKc"/>
    <property type="match status" value="1"/>
</dbReference>
<dbReference type="Proteomes" id="UP000277212">
    <property type="component" value="Unassembled WGS sequence"/>
</dbReference>
<comment type="caution">
    <text evidence="3">The sequence shown here is derived from an EMBL/GenBank/DDBJ whole genome shotgun (WGS) entry which is preliminary data.</text>
</comment>
<dbReference type="AlphaFoldDB" id="A0A3M2SF39"/>
<protein>
    <recommendedName>
        <fullName evidence="2">Protein kinase domain-containing protein</fullName>
    </recommendedName>
</protein>
<evidence type="ECO:0000259" key="2">
    <source>
        <dbReference type="PROSITE" id="PS50011"/>
    </source>
</evidence>
<dbReference type="PROSITE" id="PS50011">
    <property type="entry name" value="PROTEIN_KINASE_DOM"/>
    <property type="match status" value="1"/>
</dbReference>
<feature type="compositionally biased region" description="Basic and acidic residues" evidence="1">
    <location>
        <begin position="925"/>
        <end position="998"/>
    </location>
</feature>
<feature type="region of interest" description="Disordered" evidence="1">
    <location>
        <begin position="135"/>
        <end position="167"/>
    </location>
</feature>
<feature type="compositionally biased region" description="Polar residues" evidence="1">
    <location>
        <begin position="135"/>
        <end position="154"/>
    </location>
</feature>
<feature type="compositionally biased region" description="Polar residues" evidence="1">
    <location>
        <begin position="844"/>
        <end position="857"/>
    </location>
</feature>
<dbReference type="EMBL" id="NKUJ01000051">
    <property type="protein sequence ID" value="RMJ16177.1"/>
    <property type="molecule type" value="Genomic_DNA"/>
</dbReference>
<organism evidence="3 4">
    <name type="scientific">Fusarium kuroshium</name>
    <dbReference type="NCBI Taxonomy" id="2010991"/>
    <lineage>
        <taxon>Eukaryota</taxon>
        <taxon>Fungi</taxon>
        <taxon>Dikarya</taxon>
        <taxon>Ascomycota</taxon>
        <taxon>Pezizomycotina</taxon>
        <taxon>Sordariomycetes</taxon>
        <taxon>Hypocreomycetidae</taxon>
        <taxon>Hypocreales</taxon>
        <taxon>Nectriaceae</taxon>
        <taxon>Fusarium</taxon>
        <taxon>Fusarium solani species complex</taxon>
    </lineage>
</organism>
<dbReference type="InterPro" id="IPR011009">
    <property type="entry name" value="Kinase-like_dom_sf"/>
</dbReference>
<feature type="compositionally biased region" description="Low complexity" evidence="1">
    <location>
        <begin position="794"/>
        <end position="804"/>
    </location>
</feature>
<dbReference type="Gene3D" id="1.10.510.10">
    <property type="entry name" value="Transferase(Phosphotransferase) domain 1"/>
    <property type="match status" value="1"/>
</dbReference>
<dbReference type="GO" id="GO:0004674">
    <property type="term" value="F:protein serine/threonine kinase activity"/>
    <property type="evidence" value="ECO:0007669"/>
    <property type="project" value="TreeGrafter"/>
</dbReference>